<dbReference type="Pfam" id="PF00538">
    <property type="entry name" value="Linker_histone"/>
    <property type="match status" value="1"/>
</dbReference>
<dbReference type="EMBL" id="BSYO01000005">
    <property type="protein sequence ID" value="GMH05163.1"/>
    <property type="molecule type" value="Genomic_DNA"/>
</dbReference>
<evidence type="ECO:0000256" key="2">
    <source>
        <dbReference type="ARBA" id="ARBA00004286"/>
    </source>
</evidence>
<dbReference type="InterPro" id="IPR036388">
    <property type="entry name" value="WH-like_DNA-bd_sf"/>
</dbReference>
<evidence type="ECO:0000256" key="5">
    <source>
        <dbReference type="ARBA" id="ARBA00023242"/>
    </source>
</evidence>
<dbReference type="FunFam" id="1.10.10.10:FF:000493">
    <property type="entry name" value="HMG-Y-related protein A"/>
    <property type="match status" value="1"/>
</dbReference>
<dbReference type="PROSITE" id="PS51504">
    <property type="entry name" value="H15"/>
    <property type="match status" value="1"/>
</dbReference>
<dbReference type="SMART" id="SM00384">
    <property type="entry name" value="AT_hook"/>
    <property type="match status" value="4"/>
</dbReference>
<gene>
    <name evidence="8" type="ORF">Nepgr_007003</name>
</gene>
<organism evidence="8 9">
    <name type="scientific">Nepenthes gracilis</name>
    <name type="common">Slender pitcher plant</name>
    <dbReference type="NCBI Taxonomy" id="150966"/>
    <lineage>
        <taxon>Eukaryota</taxon>
        <taxon>Viridiplantae</taxon>
        <taxon>Streptophyta</taxon>
        <taxon>Embryophyta</taxon>
        <taxon>Tracheophyta</taxon>
        <taxon>Spermatophyta</taxon>
        <taxon>Magnoliopsida</taxon>
        <taxon>eudicotyledons</taxon>
        <taxon>Gunneridae</taxon>
        <taxon>Pentapetalae</taxon>
        <taxon>Caryophyllales</taxon>
        <taxon>Nepenthaceae</taxon>
        <taxon>Nepenthes</taxon>
    </lineage>
</organism>
<dbReference type="InterPro" id="IPR000116">
    <property type="entry name" value="HMGA"/>
</dbReference>
<evidence type="ECO:0000313" key="8">
    <source>
        <dbReference type="EMBL" id="GMH05163.1"/>
    </source>
</evidence>
<dbReference type="Proteomes" id="UP001279734">
    <property type="component" value="Unassembled WGS sequence"/>
</dbReference>
<dbReference type="GO" id="GO:0031492">
    <property type="term" value="F:nucleosomal DNA binding"/>
    <property type="evidence" value="ECO:0007669"/>
    <property type="project" value="TreeGrafter"/>
</dbReference>
<dbReference type="GO" id="GO:0006334">
    <property type="term" value="P:nucleosome assembly"/>
    <property type="evidence" value="ECO:0007669"/>
    <property type="project" value="InterPro"/>
</dbReference>
<dbReference type="InterPro" id="IPR005818">
    <property type="entry name" value="Histone_H1/H5_H15"/>
</dbReference>
<sequence length="187" mass="20337">MAAEEVNNYPSHPSYSEMIYCALDALNEKQGSNRSSISEYIESKYPHLPSSHSTLLIHHLSKMKENGDLIFLKNNYMKPNPSLMKRGRGRPPKPKSIGPPPGPSRPRGRPRKDPASTHSPQKQRVPRPLGSGKPRGRPRKVPRPAVGGTGPDLDAGGPAKVPGSPRPRGRPPKVKPSLMGDEVGANE</sequence>
<dbReference type="GO" id="GO:0000786">
    <property type="term" value="C:nucleosome"/>
    <property type="evidence" value="ECO:0007669"/>
    <property type="project" value="InterPro"/>
</dbReference>
<dbReference type="PANTHER" id="PTHR11467:SF162">
    <property type="entry name" value="HMG-Y-RELATED PROTEIN A"/>
    <property type="match status" value="1"/>
</dbReference>
<keyword evidence="4" id="KW-0238">DNA-binding</keyword>
<dbReference type="Gene3D" id="1.10.10.10">
    <property type="entry name" value="Winged helix-like DNA-binding domain superfamily/Winged helix DNA-binding domain"/>
    <property type="match status" value="1"/>
</dbReference>
<dbReference type="PRINTS" id="PR00929">
    <property type="entry name" value="ATHOOK"/>
</dbReference>
<evidence type="ECO:0000256" key="6">
    <source>
        <dbReference type="SAM" id="MobiDB-lite"/>
    </source>
</evidence>
<dbReference type="SMART" id="SM00526">
    <property type="entry name" value="H15"/>
    <property type="match status" value="1"/>
</dbReference>
<feature type="domain" description="H15" evidence="7">
    <location>
        <begin position="11"/>
        <end position="80"/>
    </location>
</feature>
<dbReference type="GO" id="GO:0006355">
    <property type="term" value="P:regulation of DNA-templated transcription"/>
    <property type="evidence" value="ECO:0007669"/>
    <property type="project" value="InterPro"/>
</dbReference>
<dbReference type="GO" id="GO:0030261">
    <property type="term" value="P:chromosome condensation"/>
    <property type="evidence" value="ECO:0007669"/>
    <property type="project" value="TreeGrafter"/>
</dbReference>
<accession>A0AAD3S622</accession>
<comment type="subcellular location">
    <subcellularLocation>
        <location evidence="2">Chromosome</location>
    </subcellularLocation>
    <subcellularLocation>
        <location evidence="1">Nucleus</location>
    </subcellularLocation>
</comment>
<dbReference type="AlphaFoldDB" id="A0AAD3S622"/>
<evidence type="ECO:0000256" key="1">
    <source>
        <dbReference type="ARBA" id="ARBA00004123"/>
    </source>
</evidence>
<dbReference type="SUPFAM" id="SSF46785">
    <property type="entry name" value="Winged helix' DNA-binding domain"/>
    <property type="match status" value="1"/>
</dbReference>
<evidence type="ECO:0000256" key="4">
    <source>
        <dbReference type="ARBA" id="ARBA00023125"/>
    </source>
</evidence>
<evidence type="ECO:0000313" key="9">
    <source>
        <dbReference type="Proteomes" id="UP001279734"/>
    </source>
</evidence>
<keyword evidence="3" id="KW-0677">Repeat</keyword>
<dbReference type="PRINTS" id="PR00930">
    <property type="entry name" value="HIGHMOBLTYIY"/>
</dbReference>
<keyword evidence="9" id="KW-1185">Reference proteome</keyword>
<dbReference type="Pfam" id="PF02178">
    <property type="entry name" value="AT_hook"/>
    <property type="match status" value="4"/>
</dbReference>
<dbReference type="GO" id="GO:0005730">
    <property type="term" value="C:nucleolus"/>
    <property type="evidence" value="ECO:0007669"/>
    <property type="project" value="TreeGrafter"/>
</dbReference>
<comment type="caution">
    <text evidence="8">The sequence shown here is derived from an EMBL/GenBank/DDBJ whole genome shotgun (WGS) entry which is preliminary data.</text>
</comment>
<dbReference type="GO" id="GO:0003690">
    <property type="term" value="F:double-stranded DNA binding"/>
    <property type="evidence" value="ECO:0007669"/>
    <property type="project" value="TreeGrafter"/>
</dbReference>
<proteinExistence type="predicted"/>
<protein>
    <recommendedName>
        <fullName evidence="7">H15 domain-containing protein</fullName>
    </recommendedName>
</protein>
<dbReference type="InterPro" id="IPR036390">
    <property type="entry name" value="WH_DNA-bd_sf"/>
</dbReference>
<dbReference type="InterPro" id="IPR017956">
    <property type="entry name" value="AT_hook_DNA-bd_motif"/>
</dbReference>
<dbReference type="PANTHER" id="PTHR11467">
    <property type="entry name" value="HISTONE H1"/>
    <property type="match status" value="1"/>
</dbReference>
<evidence type="ECO:0000256" key="3">
    <source>
        <dbReference type="ARBA" id="ARBA00022737"/>
    </source>
</evidence>
<dbReference type="GO" id="GO:0045910">
    <property type="term" value="P:negative regulation of DNA recombination"/>
    <property type="evidence" value="ECO:0007669"/>
    <property type="project" value="TreeGrafter"/>
</dbReference>
<reference evidence="8" key="1">
    <citation type="submission" date="2023-05" db="EMBL/GenBank/DDBJ databases">
        <title>Nepenthes gracilis genome sequencing.</title>
        <authorList>
            <person name="Fukushima K."/>
        </authorList>
    </citation>
    <scope>NUCLEOTIDE SEQUENCE</scope>
    <source>
        <strain evidence="8">SING2019-196</strain>
    </source>
</reference>
<keyword evidence="5" id="KW-0539">Nucleus</keyword>
<evidence type="ECO:0000259" key="7">
    <source>
        <dbReference type="PROSITE" id="PS51504"/>
    </source>
</evidence>
<feature type="region of interest" description="Disordered" evidence="6">
    <location>
        <begin position="77"/>
        <end position="187"/>
    </location>
</feature>
<name>A0AAD3S622_NEPGR</name>